<gene>
    <name evidence="4" type="ORF">VSH64_09095</name>
</gene>
<keyword evidence="2" id="KW-0677">Repeat</keyword>
<dbReference type="EMBL" id="CP142149">
    <property type="protein sequence ID" value="WSE32264.1"/>
    <property type="molecule type" value="Genomic_DNA"/>
</dbReference>
<sequence length="569" mass="59411">MDLEAALIADFTDPLTPARRRRKTALSLASFGSPAALRTLAMALAAGTDRRTAAIAERAFAPGAGVVAAEALSEALVETGSPRLTTLAAASVNDLPEPGARALVHFLAGKFDRYDEYDPGGDELRTLHDLAGDRLRILLAERARAGHRVDWALVATREPHRMIDPEWQAAVEVLASAERWPSLWDLLPHATPVHGLRIVTALANAGWQPSGDRARRALAELGPLARECAVDAETGALALAPVVLTQHPAWVTGLAVTADSALLVSGDYDGGVRLWQLPSGTPAGTLDAGPGLWSLAVTPDGSLLATGEHRGPVWLWRLPSREQIGPISGAGFGTASLTVSPDGRLLIGGSSDTKVCVWKLPDGAPAKPLTGHEGGVWSVTVSPDGKLLATGDDHRTVRLWELPAGTPAGTLSSSHGGVVTALVTTPDGKAVISADSGMTARVSPILERPGEVRVLLAESHLWSLAVSPDGGLLAGGEQRGTVRLWHLPGGEPAGVLRGHRGPVRELAITPDGSTLITGGKDGTVRLWPLALLRASRTPATDIDVDRLPPDTPATAFVAALARHARSRTS</sequence>
<feature type="repeat" description="WD" evidence="3">
    <location>
        <begin position="327"/>
        <end position="368"/>
    </location>
</feature>
<evidence type="ECO:0000256" key="3">
    <source>
        <dbReference type="PROSITE-ProRule" id="PRU00221"/>
    </source>
</evidence>
<dbReference type="PROSITE" id="PS50082">
    <property type="entry name" value="WD_REPEATS_2"/>
    <property type="match status" value="4"/>
</dbReference>
<dbReference type="InterPro" id="IPR015943">
    <property type="entry name" value="WD40/YVTN_repeat-like_dom_sf"/>
</dbReference>
<dbReference type="InterPro" id="IPR020472">
    <property type="entry name" value="WD40_PAC1"/>
</dbReference>
<dbReference type="InterPro" id="IPR001680">
    <property type="entry name" value="WD40_rpt"/>
</dbReference>
<accession>A0ABZ1ICS8</accession>
<dbReference type="Proteomes" id="UP001330812">
    <property type="component" value="Chromosome"/>
</dbReference>
<proteinExistence type="predicted"/>
<keyword evidence="5" id="KW-1185">Reference proteome</keyword>
<dbReference type="SMART" id="SM00320">
    <property type="entry name" value="WD40"/>
    <property type="match status" value="7"/>
</dbReference>
<name>A0ABZ1ICS8_9PSEU</name>
<evidence type="ECO:0000256" key="2">
    <source>
        <dbReference type="ARBA" id="ARBA00022737"/>
    </source>
</evidence>
<evidence type="ECO:0000256" key="1">
    <source>
        <dbReference type="ARBA" id="ARBA00022574"/>
    </source>
</evidence>
<evidence type="ECO:0000313" key="4">
    <source>
        <dbReference type="EMBL" id="WSE32264.1"/>
    </source>
</evidence>
<feature type="repeat" description="WD" evidence="3">
    <location>
        <begin position="244"/>
        <end position="285"/>
    </location>
</feature>
<dbReference type="SUPFAM" id="SSF50978">
    <property type="entry name" value="WD40 repeat-like"/>
    <property type="match status" value="1"/>
</dbReference>
<evidence type="ECO:0000313" key="5">
    <source>
        <dbReference type="Proteomes" id="UP001330812"/>
    </source>
</evidence>
<dbReference type="Pfam" id="PF00400">
    <property type="entry name" value="WD40"/>
    <property type="match status" value="5"/>
</dbReference>
<protein>
    <submittedName>
        <fullName evidence="4">WD40 repeat domain-containing protein</fullName>
    </submittedName>
</protein>
<reference evidence="4 5" key="1">
    <citation type="journal article" date="2015" name="Int. J. Syst. Evol. Microbiol.">
        <title>Amycolatopsis rhabdoformis sp. nov., an actinomycete isolated from a tropical forest soil.</title>
        <authorList>
            <person name="Souza W.R."/>
            <person name="Silva R.E."/>
            <person name="Goodfellow M."/>
            <person name="Busarakam K."/>
            <person name="Figueiro F.S."/>
            <person name="Ferreira D."/>
            <person name="Rodrigues-Filho E."/>
            <person name="Moraes L.A.B."/>
            <person name="Zucchi T.D."/>
        </authorList>
    </citation>
    <scope>NUCLEOTIDE SEQUENCE [LARGE SCALE GENOMIC DNA]</scope>
    <source>
        <strain evidence="4 5">NCIMB 14900</strain>
    </source>
</reference>
<dbReference type="PANTHER" id="PTHR19848:SF8">
    <property type="entry name" value="F-BOX AND WD REPEAT DOMAIN CONTAINING 7"/>
    <property type="match status" value="1"/>
</dbReference>
<dbReference type="InterPro" id="IPR036322">
    <property type="entry name" value="WD40_repeat_dom_sf"/>
</dbReference>
<keyword evidence="1 3" id="KW-0853">WD repeat</keyword>
<feature type="repeat" description="WD" evidence="3">
    <location>
        <begin position="369"/>
        <end position="410"/>
    </location>
</feature>
<organism evidence="4 5">
    <name type="scientific">Amycolatopsis rhabdoformis</name>
    <dbReference type="NCBI Taxonomy" id="1448059"/>
    <lineage>
        <taxon>Bacteria</taxon>
        <taxon>Bacillati</taxon>
        <taxon>Actinomycetota</taxon>
        <taxon>Actinomycetes</taxon>
        <taxon>Pseudonocardiales</taxon>
        <taxon>Pseudonocardiaceae</taxon>
        <taxon>Amycolatopsis</taxon>
    </lineage>
</organism>
<dbReference type="CDD" id="cd00200">
    <property type="entry name" value="WD40"/>
    <property type="match status" value="1"/>
</dbReference>
<dbReference type="PROSITE" id="PS50294">
    <property type="entry name" value="WD_REPEATS_REGION"/>
    <property type="match status" value="3"/>
</dbReference>
<dbReference type="RefSeq" id="WP_326835072.1">
    <property type="nucleotide sequence ID" value="NZ_CP142149.1"/>
</dbReference>
<feature type="repeat" description="WD" evidence="3">
    <location>
        <begin position="496"/>
        <end position="537"/>
    </location>
</feature>
<dbReference type="PANTHER" id="PTHR19848">
    <property type="entry name" value="WD40 REPEAT PROTEIN"/>
    <property type="match status" value="1"/>
</dbReference>
<dbReference type="Gene3D" id="2.130.10.10">
    <property type="entry name" value="YVTN repeat-like/Quinoprotein amine dehydrogenase"/>
    <property type="match status" value="2"/>
</dbReference>
<dbReference type="PRINTS" id="PR00320">
    <property type="entry name" value="GPROTEINBRPT"/>
</dbReference>